<protein>
    <recommendedName>
        <fullName evidence="11">Glycosyltransferase RgtA/B/C/D-like domain-containing protein</fullName>
    </recommendedName>
</protein>
<feature type="transmembrane region" description="Helical" evidence="8">
    <location>
        <begin position="425"/>
        <end position="447"/>
    </location>
</feature>
<feature type="transmembrane region" description="Helical" evidence="8">
    <location>
        <begin position="365"/>
        <end position="382"/>
    </location>
</feature>
<name>A0A3N6WYJ6_9ACTN</name>
<dbReference type="EMBL" id="RQJX01000001">
    <property type="protein sequence ID" value="RQN10112.1"/>
    <property type="molecule type" value="Genomic_DNA"/>
</dbReference>
<evidence type="ECO:0000256" key="6">
    <source>
        <dbReference type="ARBA" id="ARBA00022989"/>
    </source>
</evidence>
<keyword evidence="4" id="KW-0808">Transferase</keyword>
<dbReference type="GO" id="GO:0009103">
    <property type="term" value="P:lipopolysaccharide biosynthetic process"/>
    <property type="evidence" value="ECO:0007669"/>
    <property type="project" value="UniProtKB-ARBA"/>
</dbReference>
<feature type="transmembrane region" description="Helical" evidence="8">
    <location>
        <begin position="78"/>
        <end position="95"/>
    </location>
</feature>
<keyword evidence="5 8" id="KW-0812">Transmembrane</keyword>
<evidence type="ECO:0000313" key="10">
    <source>
        <dbReference type="Proteomes" id="UP000275225"/>
    </source>
</evidence>
<feature type="transmembrane region" description="Helical" evidence="8">
    <location>
        <begin position="224"/>
        <end position="247"/>
    </location>
</feature>
<dbReference type="PANTHER" id="PTHR33908">
    <property type="entry name" value="MANNOSYLTRANSFERASE YKCB-RELATED"/>
    <property type="match status" value="1"/>
</dbReference>
<feature type="transmembrane region" description="Helical" evidence="8">
    <location>
        <begin position="308"/>
        <end position="326"/>
    </location>
</feature>
<proteinExistence type="predicted"/>
<comment type="subcellular location">
    <subcellularLocation>
        <location evidence="1">Cell membrane</location>
        <topology evidence="1">Multi-pass membrane protein</topology>
    </subcellularLocation>
</comment>
<comment type="caution">
    <text evidence="9">The sequence shown here is derived from an EMBL/GenBank/DDBJ whole genome shotgun (WGS) entry which is preliminary data.</text>
</comment>
<keyword evidence="7 8" id="KW-0472">Membrane</keyword>
<feature type="transmembrane region" description="Helical" evidence="8">
    <location>
        <begin position="129"/>
        <end position="147"/>
    </location>
</feature>
<feature type="transmembrane region" description="Helical" evidence="8">
    <location>
        <begin position="102"/>
        <end position="123"/>
    </location>
</feature>
<evidence type="ECO:0008006" key="11">
    <source>
        <dbReference type="Google" id="ProtNLM"/>
    </source>
</evidence>
<feature type="transmembrane region" description="Helical" evidence="8">
    <location>
        <begin position="389"/>
        <end position="405"/>
    </location>
</feature>
<organism evidence="9 10">
    <name type="scientific">Aeromicrobium camelliae</name>
    <dbReference type="NCBI Taxonomy" id="1538144"/>
    <lineage>
        <taxon>Bacteria</taxon>
        <taxon>Bacillati</taxon>
        <taxon>Actinomycetota</taxon>
        <taxon>Actinomycetes</taxon>
        <taxon>Propionibacteriales</taxon>
        <taxon>Nocardioidaceae</taxon>
        <taxon>Aeromicrobium</taxon>
    </lineage>
</organism>
<feature type="transmembrane region" description="Helical" evidence="8">
    <location>
        <begin position="333"/>
        <end position="353"/>
    </location>
</feature>
<dbReference type="RefSeq" id="WP_124235308.1">
    <property type="nucleotide sequence ID" value="NZ_JBHUFI010000007.1"/>
</dbReference>
<dbReference type="AlphaFoldDB" id="A0A3N6WYJ6"/>
<evidence type="ECO:0000256" key="2">
    <source>
        <dbReference type="ARBA" id="ARBA00022475"/>
    </source>
</evidence>
<evidence type="ECO:0000256" key="7">
    <source>
        <dbReference type="ARBA" id="ARBA00023136"/>
    </source>
</evidence>
<keyword evidence="2" id="KW-1003">Cell membrane</keyword>
<gene>
    <name evidence="9" type="ORF">EHW97_01055</name>
</gene>
<evidence type="ECO:0000256" key="1">
    <source>
        <dbReference type="ARBA" id="ARBA00004651"/>
    </source>
</evidence>
<keyword evidence="3" id="KW-0328">Glycosyltransferase</keyword>
<feature type="transmembrane region" description="Helical" evidence="8">
    <location>
        <begin position="154"/>
        <end position="173"/>
    </location>
</feature>
<dbReference type="OrthoDB" id="3240138at2"/>
<sequence length="462" mass="50006">MRAWTRHLETLALLLIGLGGPLAYLAVSPVYSSGDEAAHVDYAYQVWQGRLPVFEDGLSLDNTTGVHPPVQWTAHHPPLFYLLLAPVVGPLADAGHVDAAGLAARAVVCCLAAALVLAVRWFGRLALPGTPAVGTLAAVVTGASVWFIRLGGSVYNDILAALAITLAAAFLLAMTRSPSHRWYTIGFILALCAAALTRISLLPLCFVLLVLLLIQRWWREKRPFLRAVALPFAAGCAVLVASGWFYVRNLQLTGNFSGRHPDWAVAHTSRVPRPFLEVASDSEFWTTMLQQFATSTIDAMPWTLAPQYGTLVLLVLPALAGLLIALRPRRSGFHPLALVIALLVFTVVAAMQIQHVAGAGSALPRYFFAWVPFVAPLIALALWRAPLRWLVILAWLGARLAMTAAEFDAVLARVWDRPQAPVYPAVVWTGFAMLTVGALLACLTLYVQHRSSRTSADQLAPA</sequence>
<dbReference type="Proteomes" id="UP000275225">
    <property type="component" value="Unassembled WGS sequence"/>
</dbReference>
<evidence type="ECO:0000256" key="3">
    <source>
        <dbReference type="ARBA" id="ARBA00022676"/>
    </source>
</evidence>
<evidence type="ECO:0000313" key="9">
    <source>
        <dbReference type="EMBL" id="RQN10112.1"/>
    </source>
</evidence>
<dbReference type="PANTHER" id="PTHR33908:SF11">
    <property type="entry name" value="MEMBRANE PROTEIN"/>
    <property type="match status" value="1"/>
</dbReference>
<evidence type="ECO:0000256" key="5">
    <source>
        <dbReference type="ARBA" id="ARBA00022692"/>
    </source>
</evidence>
<dbReference type="GO" id="GO:0005886">
    <property type="term" value="C:plasma membrane"/>
    <property type="evidence" value="ECO:0007669"/>
    <property type="project" value="UniProtKB-SubCell"/>
</dbReference>
<accession>A0A3N6WYJ6</accession>
<keyword evidence="10" id="KW-1185">Reference proteome</keyword>
<evidence type="ECO:0000256" key="4">
    <source>
        <dbReference type="ARBA" id="ARBA00022679"/>
    </source>
</evidence>
<keyword evidence="6 8" id="KW-1133">Transmembrane helix</keyword>
<dbReference type="GO" id="GO:0016763">
    <property type="term" value="F:pentosyltransferase activity"/>
    <property type="evidence" value="ECO:0007669"/>
    <property type="project" value="TreeGrafter"/>
</dbReference>
<dbReference type="InterPro" id="IPR050297">
    <property type="entry name" value="LipidA_mod_glycosyltrf_83"/>
</dbReference>
<evidence type="ECO:0000256" key="8">
    <source>
        <dbReference type="SAM" id="Phobius"/>
    </source>
</evidence>
<feature type="transmembrane region" description="Helical" evidence="8">
    <location>
        <begin position="185"/>
        <end position="212"/>
    </location>
</feature>
<reference evidence="9 10" key="1">
    <citation type="submission" date="2018-11" db="EMBL/GenBank/DDBJ databases">
        <authorList>
            <person name="Li F."/>
        </authorList>
    </citation>
    <scope>NUCLEOTIDE SEQUENCE [LARGE SCALE GENOMIC DNA]</scope>
    <source>
        <strain evidence="9 10">YS17T</strain>
    </source>
</reference>